<dbReference type="InterPro" id="IPR002901">
    <property type="entry name" value="MGlyc_endo_b_GlcNAc-like_dom"/>
</dbReference>
<gene>
    <name evidence="3" type="ORF">JOD45_003224</name>
</gene>
<comment type="caution">
    <text evidence="3">The sequence shown here is derived from an EMBL/GenBank/DDBJ whole genome shotgun (WGS) entry which is preliminary data.</text>
</comment>
<dbReference type="PROSITE" id="PS51820">
    <property type="entry name" value="PA14"/>
    <property type="match status" value="2"/>
</dbReference>
<accession>A0ABS2Q3W8</accession>
<dbReference type="InterPro" id="IPR003646">
    <property type="entry name" value="SH3-like_bac-type"/>
</dbReference>
<feature type="domain" description="PA14" evidence="2">
    <location>
        <begin position="277"/>
        <end position="420"/>
    </location>
</feature>
<evidence type="ECO:0000259" key="2">
    <source>
        <dbReference type="PROSITE" id="PS51820"/>
    </source>
</evidence>
<dbReference type="Proteomes" id="UP000808914">
    <property type="component" value="Unassembled WGS sequence"/>
</dbReference>
<dbReference type="InterPro" id="IPR037524">
    <property type="entry name" value="PA14/GLEYA"/>
</dbReference>
<feature type="domain" description="PA14" evidence="2">
    <location>
        <begin position="137"/>
        <end position="282"/>
    </location>
</feature>
<dbReference type="Gene3D" id="1.10.530.10">
    <property type="match status" value="1"/>
</dbReference>
<dbReference type="SMART" id="SM00287">
    <property type="entry name" value="SH3b"/>
    <property type="match status" value="1"/>
</dbReference>
<dbReference type="InterPro" id="IPR052354">
    <property type="entry name" value="Cell_Wall_Dynamics_Protein"/>
</dbReference>
<keyword evidence="1" id="KW-0732">Signal</keyword>
<dbReference type="Pfam" id="PF01832">
    <property type="entry name" value="Glucosaminidase"/>
    <property type="match status" value="1"/>
</dbReference>
<reference evidence="3 4" key="1">
    <citation type="submission" date="2021-01" db="EMBL/GenBank/DDBJ databases">
        <title>Genomic Encyclopedia of Type Strains, Phase IV (KMG-IV): sequencing the most valuable type-strain genomes for metagenomic binning, comparative biology and taxonomic classification.</title>
        <authorList>
            <person name="Goeker M."/>
        </authorList>
    </citation>
    <scope>NUCLEOTIDE SEQUENCE [LARGE SCALE GENOMIC DNA]</scope>
    <source>
        <strain evidence="3 4">DSM 28236</strain>
    </source>
</reference>
<name>A0ABS2Q3W8_9BACL</name>
<dbReference type="SUPFAM" id="SSF56988">
    <property type="entry name" value="Anthrax protective antigen"/>
    <property type="match status" value="3"/>
</dbReference>
<dbReference type="RefSeq" id="WP_380898945.1">
    <property type="nucleotide sequence ID" value="NZ_JBHLTV010000053.1"/>
</dbReference>
<dbReference type="Gene3D" id="3.90.182.10">
    <property type="entry name" value="Toxin - Anthrax Protective Antigen,domain 1"/>
    <property type="match status" value="2"/>
</dbReference>
<dbReference type="EMBL" id="JAFBER010000037">
    <property type="protein sequence ID" value="MBM7646989.1"/>
    <property type="molecule type" value="Genomic_DNA"/>
</dbReference>
<protein>
    <submittedName>
        <fullName evidence="3">Beta-N-acetylglucosaminidase</fullName>
    </submittedName>
</protein>
<evidence type="ECO:0000256" key="1">
    <source>
        <dbReference type="SAM" id="SignalP"/>
    </source>
</evidence>
<evidence type="ECO:0000313" key="4">
    <source>
        <dbReference type="Proteomes" id="UP000808914"/>
    </source>
</evidence>
<dbReference type="Gene3D" id="2.30.30.40">
    <property type="entry name" value="SH3 Domains"/>
    <property type="match status" value="2"/>
</dbReference>
<dbReference type="PANTHER" id="PTHR34408">
    <property type="entry name" value="FAMILY PROTEIN, PUTATIVE-RELATED"/>
    <property type="match status" value="1"/>
</dbReference>
<dbReference type="InterPro" id="IPR011658">
    <property type="entry name" value="PA14_dom"/>
</dbReference>
<dbReference type="PANTHER" id="PTHR34408:SF1">
    <property type="entry name" value="GLYCOSYL HYDROLASE FAMILY 19 DOMAIN-CONTAINING PROTEIN HI_1415"/>
    <property type="match status" value="1"/>
</dbReference>
<keyword evidence="4" id="KW-1185">Reference proteome</keyword>
<sequence>MKKIAFSRKFNIGLMITVFFIFLFGYAGAADAKDHFVKKTPFVHFNWGKGSPAPGIQNDHFSALFDQSQILNGDYFIQTLADDRVKMIVDGKNAINRWTDSSGAIDRAILPNLKGYHSIQTHYYENTGEAAIYSDIVPFDSWLAYYYNNKDLKGKPVRAQVIKPNAAGAVYQNLGRHSPMPGVQADNFSARYVTAKHLSPGDYVIRARADDGVRVYLDGKLVIDRWTASKYREDAAKIHINNNKSANPDVHWIEVQYFDKAQESRLNVWISPYDSQITSGGWLGEVYPNTDLSGTPYILGGKEALKTIKDINFDWGKGSPCEKIPNDHFSAEFKKKLVVPSTDHYQFNVWADDGVRVYVDNTPVIDSWVGSKYKLRSKTVTLTKGTHDIKVDYYEAAGLAKLKFEVKQASSNSPNLSGLQYVSSFQLPVYASFIDLSNWTKQNILFNLTYGDKVNVLDVNQYAAKIKTSGGKIGWVQSAYLAKNLTNDWWYVKESRTIRSGPGTNYKSIGTVAEGSKVKVLEQKITSGRYSRWHHIRKDNGQEGWIWGALSAGDNQGYNLIRYEFDKVGQTTNDITIFTPLNKTKGNVTSAQINAFIYSKTGGRKTLMTGMGDAFLKAAKESGLNVIYIVSHAGLESGWGTSGIVRNKYNFYGIGAIDSQPAQGAYTFNMPSGGIIAGAIWIDRNYVDRHLYRTNFAYTQPTLDNLRNDNSWHQYATDDAWAVKIAAIAQQFKEFINQH</sequence>
<evidence type="ECO:0000313" key="3">
    <source>
        <dbReference type="EMBL" id="MBM7646989.1"/>
    </source>
</evidence>
<dbReference type="SMART" id="SM00047">
    <property type="entry name" value="LYZ2"/>
    <property type="match status" value="1"/>
</dbReference>
<feature type="signal peptide" evidence="1">
    <location>
        <begin position="1"/>
        <end position="29"/>
    </location>
</feature>
<dbReference type="Pfam" id="PF07691">
    <property type="entry name" value="PA14"/>
    <property type="match status" value="3"/>
</dbReference>
<organism evidence="3 4">
    <name type="scientific">Scopulibacillus daqui</name>
    <dbReference type="NCBI Taxonomy" id="1469162"/>
    <lineage>
        <taxon>Bacteria</taxon>
        <taxon>Bacillati</taxon>
        <taxon>Bacillota</taxon>
        <taxon>Bacilli</taxon>
        <taxon>Bacillales</taxon>
        <taxon>Sporolactobacillaceae</taxon>
        <taxon>Scopulibacillus</taxon>
    </lineage>
</organism>
<dbReference type="SMART" id="SM00758">
    <property type="entry name" value="PA14"/>
    <property type="match status" value="2"/>
</dbReference>
<proteinExistence type="predicted"/>
<feature type="chain" id="PRO_5046345985" evidence="1">
    <location>
        <begin position="30"/>
        <end position="739"/>
    </location>
</feature>
<dbReference type="Pfam" id="PF08239">
    <property type="entry name" value="SH3_3"/>
    <property type="match status" value="1"/>
</dbReference>